<protein>
    <submittedName>
        <fullName evidence="3">9318_t:CDS:1</fullName>
    </submittedName>
</protein>
<evidence type="ECO:0000256" key="2">
    <source>
        <dbReference type="SAM" id="MobiDB-lite"/>
    </source>
</evidence>
<dbReference type="Gene3D" id="3.30.420.40">
    <property type="match status" value="2"/>
</dbReference>
<dbReference type="Proteomes" id="UP000789572">
    <property type="component" value="Unassembled WGS sequence"/>
</dbReference>
<feature type="region of interest" description="Disordered" evidence="2">
    <location>
        <begin position="67"/>
        <end position="94"/>
    </location>
</feature>
<name>A0A9N9H1K5_9GLOM</name>
<evidence type="ECO:0000313" key="4">
    <source>
        <dbReference type="Proteomes" id="UP000789572"/>
    </source>
</evidence>
<dbReference type="EMBL" id="CAJVPJ010004228">
    <property type="protein sequence ID" value="CAG8649922.1"/>
    <property type="molecule type" value="Genomic_DNA"/>
</dbReference>
<accession>A0A9N9H1K5</accession>
<dbReference type="AlphaFoldDB" id="A0A9N9H1K5"/>
<evidence type="ECO:0000313" key="3">
    <source>
        <dbReference type="EMBL" id="CAG8649922.1"/>
    </source>
</evidence>
<dbReference type="SMART" id="SM00268">
    <property type="entry name" value="ACTIN"/>
    <property type="match status" value="1"/>
</dbReference>
<dbReference type="InterPro" id="IPR043129">
    <property type="entry name" value="ATPase_NBD"/>
</dbReference>
<reference evidence="3" key="1">
    <citation type="submission" date="2021-06" db="EMBL/GenBank/DDBJ databases">
        <authorList>
            <person name="Kallberg Y."/>
            <person name="Tangrot J."/>
            <person name="Rosling A."/>
        </authorList>
    </citation>
    <scope>NUCLEOTIDE SEQUENCE</scope>
    <source>
        <strain evidence="3">IA702</strain>
    </source>
</reference>
<organism evidence="3 4">
    <name type="scientific">Paraglomus occultum</name>
    <dbReference type="NCBI Taxonomy" id="144539"/>
    <lineage>
        <taxon>Eukaryota</taxon>
        <taxon>Fungi</taxon>
        <taxon>Fungi incertae sedis</taxon>
        <taxon>Mucoromycota</taxon>
        <taxon>Glomeromycotina</taxon>
        <taxon>Glomeromycetes</taxon>
        <taxon>Paraglomerales</taxon>
        <taxon>Paraglomeraceae</taxon>
        <taxon>Paraglomus</taxon>
    </lineage>
</organism>
<comment type="caution">
    <text evidence="3">The sequence shown here is derived from an EMBL/GenBank/DDBJ whole genome shotgun (WGS) entry which is preliminary data.</text>
</comment>
<sequence length="286" mass="33100">MSMHFTFREENYIIIENGSWRLKARIGVRERDTNTPEAPTVYLPCEVGQKVTQNDEKKEIVEGAVDMQQLEQASPREDTTRTTPEQVSEKKSAKEQKYYCGSQLKELKDYLVISRPIERGSVKNWEELEALWRHILLKEFSVKRVRNECPVITLVPSYWTKEQHERIAQIFFENFNIPGLYIADQALMSLYGCNSMNGLVIDIGHGTTDITPIIDSAVQYHAIQTLSLGGQDLDEYLFTVLSSDPQFLHEYGEPINIDFAREIKEMDICELIDEDDDSEERPERVE</sequence>
<dbReference type="Pfam" id="PF00022">
    <property type="entry name" value="Actin"/>
    <property type="match status" value="1"/>
</dbReference>
<evidence type="ECO:0000256" key="1">
    <source>
        <dbReference type="RuleBase" id="RU000487"/>
    </source>
</evidence>
<feature type="non-terminal residue" evidence="3">
    <location>
        <position position="286"/>
    </location>
</feature>
<dbReference type="PANTHER" id="PTHR11937">
    <property type="entry name" value="ACTIN"/>
    <property type="match status" value="1"/>
</dbReference>
<keyword evidence="4" id="KW-1185">Reference proteome</keyword>
<dbReference type="SUPFAM" id="SSF53067">
    <property type="entry name" value="Actin-like ATPase domain"/>
    <property type="match status" value="2"/>
</dbReference>
<comment type="similarity">
    <text evidence="1">Belongs to the actin family.</text>
</comment>
<dbReference type="OrthoDB" id="74201at2759"/>
<dbReference type="InterPro" id="IPR004000">
    <property type="entry name" value="Actin"/>
</dbReference>
<proteinExistence type="inferred from homology"/>
<gene>
    <name evidence="3" type="ORF">POCULU_LOCUS9893</name>
</gene>